<dbReference type="EMBL" id="WNVC01000124">
    <property type="protein sequence ID" value="MDZ5000215.1"/>
    <property type="molecule type" value="Genomic_DNA"/>
</dbReference>
<proteinExistence type="predicted"/>
<protein>
    <submittedName>
        <fullName evidence="2">dTDP-glucose 4,6-dehydratase</fullName>
    </submittedName>
</protein>
<evidence type="ECO:0000259" key="1">
    <source>
        <dbReference type="Pfam" id="PF16363"/>
    </source>
</evidence>
<name>A0AAW9I6U1_CLOPF</name>
<accession>A0AAW9I6U1</accession>
<reference evidence="2" key="1">
    <citation type="submission" date="2019-11" db="EMBL/GenBank/DDBJ databases">
        <title>Characterization of Clostridium perfringens isolates from swine manure treated agricultural soils.</title>
        <authorList>
            <person name="Wushke S.T."/>
        </authorList>
    </citation>
    <scope>NUCLEOTIDE SEQUENCE</scope>
    <source>
        <strain evidence="2">X26</strain>
    </source>
</reference>
<dbReference type="InterPro" id="IPR036291">
    <property type="entry name" value="NAD(P)-bd_dom_sf"/>
</dbReference>
<organism evidence="2 3">
    <name type="scientific">Clostridium perfringens</name>
    <dbReference type="NCBI Taxonomy" id="1502"/>
    <lineage>
        <taxon>Bacteria</taxon>
        <taxon>Bacillati</taxon>
        <taxon>Bacillota</taxon>
        <taxon>Clostridia</taxon>
        <taxon>Eubacteriales</taxon>
        <taxon>Clostridiaceae</taxon>
        <taxon>Clostridium</taxon>
    </lineage>
</organism>
<dbReference type="Proteomes" id="UP001291306">
    <property type="component" value="Unassembled WGS sequence"/>
</dbReference>
<evidence type="ECO:0000313" key="2">
    <source>
        <dbReference type="EMBL" id="MDZ5000215.1"/>
    </source>
</evidence>
<gene>
    <name evidence="2" type="ORF">GNF79_14235</name>
</gene>
<dbReference type="Gene3D" id="3.90.25.10">
    <property type="entry name" value="UDP-galactose 4-epimerase, domain 1"/>
    <property type="match status" value="1"/>
</dbReference>
<comment type="caution">
    <text evidence="2">The sequence shown here is derived from an EMBL/GenBank/DDBJ whole genome shotgun (WGS) entry which is preliminary data.</text>
</comment>
<dbReference type="SUPFAM" id="SSF51735">
    <property type="entry name" value="NAD(P)-binding Rossmann-fold domains"/>
    <property type="match status" value="1"/>
</dbReference>
<feature type="non-terminal residue" evidence="2">
    <location>
        <position position="1"/>
    </location>
</feature>
<dbReference type="Pfam" id="PF16363">
    <property type="entry name" value="GDP_Man_Dehyd"/>
    <property type="match status" value="1"/>
</dbReference>
<evidence type="ECO:0000313" key="3">
    <source>
        <dbReference type="Proteomes" id="UP001291306"/>
    </source>
</evidence>
<dbReference type="InterPro" id="IPR016040">
    <property type="entry name" value="NAD(P)-bd_dom"/>
</dbReference>
<dbReference type="Gene3D" id="3.40.50.720">
    <property type="entry name" value="NAD(P)-binding Rossmann-like Domain"/>
    <property type="match status" value="1"/>
</dbReference>
<feature type="domain" description="NAD(P)-binding" evidence="1">
    <location>
        <begin position="16"/>
        <end position="56"/>
    </location>
</feature>
<sequence length="85" mass="10369">VIDYINKNVDSKVNTYLKKFVEDRKGHDRRYGIDPTKIKEELGWYPETTFEVGIVKTIKWYLDNKEWMDNVTSGEYLNYYNEMYR</sequence>
<dbReference type="RefSeq" id="WP_322458527.1">
    <property type="nucleotide sequence ID" value="NZ_WNVC01000124.1"/>
</dbReference>
<dbReference type="PANTHER" id="PTHR43000">
    <property type="entry name" value="DTDP-D-GLUCOSE 4,6-DEHYDRATASE-RELATED"/>
    <property type="match status" value="1"/>
</dbReference>
<dbReference type="AlphaFoldDB" id="A0AAW9I6U1"/>